<evidence type="ECO:0000259" key="1">
    <source>
        <dbReference type="Pfam" id="PF07969"/>
    </source>
</evidence>
<gene>
    <name evidence="2" type="ORF">H1D24_19735</name>
</gene>
<dbReference type="PANTHER" id="PTHR32027:SF9">
    <property type="entry name" value="BLL3847 PROTEIN"/>
    <property type="match status" value="1"/>
</dbReference>
<dbReference type="Proteomes" id="UP000545761">
    <property type="component" value="Unassembled WGS sequence"/>
</dbReference>
<protein>
    <submittedName>
        <fullName evidence="2">Amidohydrolase family protein</fullName>
    </submittedName>
</protein>
<dbReference type="Gene3D" id="2.30.40.10">
    <property type="entry name" value="Urease, subunit C, domain 1"/>
    <property type="match status" value="1"/>
</dbReference>
<reference evidence="2 3" key="1">
    <citation type="submission" date="2020-07" db="EMBL/GenBank/DDBJ databases">
        <title>Streptomyces isolated from Indian soil.</title>
        <authorList>
            <person name="Mandal S."/>
            <person name="Maiti P.K."/>
        </authorList>
    </citation>
    <scope>NUCLEOTIDE SEQUENCE [LARGE SCALE GENOMIC DNA]</scope>
    <source>
        <strain evidence="2 3">PSKA28</strain>
    </source>
</reference>
<keyword evidence="2" id="KW-0378">Hydrolase</keyword>
<dbReference type="InterPro" id="IPR013108">
    <property type="entry name" value="Amidohydro_3"/>
</dbReference>
<feature type="domain" description="Amidohydrolase 3" evidence="1">
    <location>
        <begin position="80"/>
        <end position="355"/>
    </location>
</feature>
<accession>A0A7W0DMU5</accession>
<dbReference type="Pfam" id="PF07969">
    <property type="entry name" value="Amidohydro_3"/>
    <property type="match status" value="1"/>
</dbReference>
<evidence type="ECO:0000313" key="2">
    <source>
        <dbReference type="EMBL" id="MBA2947981.1"/>
    </source>
</evidence>
<dbReference type="InterPro" id="IPR052349">
    <property type="entry name" value="Metallo-hydrolase_Enzymes"/>
</dbReference>
<name>A0A7W0DMU5_9ACTN</name>
<evidence type="ECO:0000313" key="3">
    <source>
        <dbReference type="Proteomes" id="UP000545761"/>
    </source>
</evidence>
<dbReference type="Gene3D" id="3.20.20.140">
    <property type="entry name" value="Metal-dependent hydrolases"/>
    <property type="match status" value="1"/>
</dbReference>
<dbReference type="AlphaFoldDB" id="A0A7W0DMU5"/>
<dbReference type="SUPFAM" id="SSF51556">
    <property type="entry name" value="Metallo-dependent hydrolases"/>
    <property type="match status" value="1"/>
</dbReference>
<proteinExistence type="predicted"/>
<dbReference type="CDD" id="cd01293">
    <property type="entry name" value="Bact_CD"/>
    <property type="match status" value="1"/>
</dbReference>
<dbReference type="GO" id="GO:0016814">
    <property type="term" value="F:hydrolase activity, acting on carbon-nitrogen (but not peptide) bonds, in cyclic amidines"/>
    <property type="evidence" value="ECO:0007669"/>
    <property type="project" value="TreeGrafter"/>
</dbReference>
<organism evidence="2 3">
    <name type="scientific">Streptomyces himalayensis subsp. himalayensis</name>
    <dbReference type="NCBI Taxonomy" id="2756131"/>
    <lineage>
        <taxon>Bacteria</taxon>
        <taxon>Bacillati</taxon>
        <taxon>Actinomycetota</taxon>
        <taxon>Actinomycetes</taxon>
        <taxon>Kitasatosporales</taxon>
        <taxon>Streptomycetaceae</taxon>
        <taxon>Streptomyces</taxon>
        <taxon>Streptomyces himalayensis</taxon>
    </lineage>
</organism>
<comment type="caution">
    <text evidence="2">The sequence shown here is derived from an EMBL/GenBank/DDBJ whole genome shotgun (WGS) entry which is preliminary data.</text>
</comment>
<sequence>MLPDRSRRDLRLDSGRVTAVAPPGELPAGKSELDLSGYLLLPAPAEPHAHLDKAGTWDLADAPPCDLPSAVSAWRRYAEYVTEDDVRTRARRTLDDMLANGVTAVRTHADVLPGADPLRGLRALVGLREELRGRLDLQVAVLHTDAPDEVLCQAAELGVDLLGGCPHLSVDPAAAIDRVLRLAERYGVGVDLHADENLSPSATDLRLLADAVRRRGFAGPVTAGHCVSLGATDPQDAMRVAKETAQAGIGVVTLPITNLYLQGRDHPTRTPRGLTAVRTLLDAGVTLAAGGDNIRDPFNPVGRADPLETAGLLVTAGHLTLEEAVHAVTNGSRAVLGMPAAGPQEGAVADLLAVRAGSLSEALGAACPDRIVFKAGRIISRTTVVREFFEVDDGHVGDIAAKQ</sequence>
<dbReference type="PANTHER" id="PTHR32027">
    <property type="entry name" value="CYTOSINE DEAMINASE"/>
    <property type="match status" value="1"/>
</dbReference>
<dbReference type="InterPro" id="IPR011059">
    <property type="entry name" value="Metal-dep_hydrolase_composite"/>
</dbReference>
<dbReference type="EMBL" id="JACEHE010000011">
    <property type="protein sequence ID" value="MBA2947981.1"/>
    <property type="molecule type" value="Genomic_DNA"/>
</dbReference>
<dbReference type="InterPro" id="IPR032466">
    <property type="entry name" value="Metal_Hydrolase"/>
</dbReference>